<gene>
    <name evidence="2" type="ORF">LIER_42580</name>
</gene>
<dbReference type="EMBL" id="BAABME010030061">
    <property type="protein sequence ID" value="GAA0139523.1"/>
    <property type="molecule type" value="Genomic_DNA"/>
</dbReference>
<dbReference type="Proteomes" id="UP001454036">
    <property type="component" value="Unassembled WGS sequence"/>
</dbReference>
<evidence type="ECO:0000256" key="1">
    <source>
        <dbReference type="SAM" id="MobiDB-lite"/>
    </source>
</evidence>
<sequence>MRRHLRVHAVGPHSLGGWQKRLCQQHPSLLGPSSSPVPAEQHPRGPRFAGTGWRGHLLKPERQRQRQPGEETMGSRHYQIKKR</sequence>
<feature type="compositionally biased region" description="Basic and acidic residues" evidence="1">
    <location>
        <begin position="58"/>
        <end position="69"/>
    </location>
</feature>
<proteinExistence type="predicted"/>
<evidence type="ECO:0000313" key="2">
    <source>
        <dbReference type="EMBL" id="GAA0139523.1"/>
    </source>
</evidence>
<comment type="caution">
    <text evidence="2">The sequence shown here is derived from an EMBL/GenBank/DDBJ whole genome shotgun (WGS) entry which is preliminary data.</text>
</comment>
<reference evidence="2 3" key="1">
    <citation type="submission" date="2024-01" db="EMBL/GenBank/DDBJ databases">
        <title>The complete chloroplast genome sequence of Lithospermum erythrorhizon: insights into the phylogenetic relationship among Boraginaceae species and the maternal lineages of purple gromwells.</title>
        <authorList>
            <person name="Okada T."/>
            <person name="Watanabe K."/>
        </authorList>
    </citation>
    <scope>NUCLEOTIDE SEQUENCE [LARGE SCALE GENOMIC DNA]</scope>
</reference>
<name>A0AAV3NKL4_LITER</name>
<accession>A0AAV3NKL4</accession>
<feature type="compositionally biased region" description="Low complexity" evidence="1">
    <location>
        <begin position="27"/>
        <end position="38"/>
    </location>
</feature>
<protein>
    <submittedName>
        <fullName evidence="2">Uncharacterized protein</fullName>
    </submittedName>
</protein>
<feature type="region of interest" description="Disordered" evidence="1">
    <location>
        <begin position="26"/>
        <end position="83"/>
    </location>
</feature>
<dbReference type="AlphaFoldDB" id="A0AAV3NKL4"/>
<keyword evidence="3" id="KW-1185">Reference proteome</keyword>
<evidence type="ECO:0000313" key="3">
    <source>
        <dbReference type="Proteomes" id="UP001454036"/>
    </source>
</evidence>
<organism evidence="2 3">
    <name type="scientific">Lithospermum erythrorhizon</name>
    <name type="common">Purple gromwell</name>
    <name type="synonym">Lithospermum officinale var. erythrorhizon</name>
    <dbReference type="NCBI Taxonomy" id="34254"/>
    <lineage>
        <taxon>Eukaryota</taxon>
        <taxon>Viridiplantae</taxon>
        <taxon>Streptophyta</taxon>
        <taxon>Embryophyta</taxon>
        <taxon>Tracheophyta</taxon>
        <taxon>Spermatophyta</taxon>
        <taxon>Magnoliopsida</taxon>
        <taxon>eudicotyledons</taxon>
        <taxon>Gunneridae</taxon>
        <taxon>Pentapetalae</taxon>
        <taxon>asterids</taxon>
        <taxon>lamiids</taxon>
        <taxon>Boraginales</taxon>
        <taxon>Boraginaceae</taxon>
        <taxon>Boraginoideae</taxon>
        <taxon>Lithospermeae</taxon>
        <taxon>Lithospermum</taxon>
    </lineage>
</organism>